<gene>
    <name evidence="1" type="ORF">SNE40_019971</name>
</gene>
<comment type="caution">
    <text evidence="1">The sequence shown here is derived from an EMBL/GenBank/DDBJ whole genome shotgun (WGS) entry which is preliminary data.</text>
</comment>
<proteinExistence type="predicted"/>
<protein>
    <submittedName>
        <fullName evidence="1">Uncharacterized protein</fullName>
    </submittedName>
</protein>
<sequence>MSPSHAIKMWEKVVIPIILYGSELCSEMTKQAICELEITQRYAARRIQGVDRRSSKATTVLLGLLRMSTRIERSKLTLLNKFLYETEEFIWKKVFDFRICQFMVGNTKQKGFVADIFPVLEKYQLEHATNNYLDRIEVVSKPVWKKLIDKTLRDAENKWWTKITSEGDLTRIGNIHQDVTLCDLWKICNQNRQYRHCINIIIRLAILKTDGDVMCKLCNKMCDDMTKHFMLNCIKLFKERDSLYENILNEIDINLFNDLWNSDEDILIETLLGSQTDLMRPDQISAAEWTSFMCIVSKGLSEMWTHVTNCFIEV</sequence>
<evidence type="ECO:0000313" key="2">
    <source>
        <dbReference type="Proteomes" id="UP001347796"/>
    </source>
</evidence>
<name>A0AAN8G9M9_PATCE</name>
<dbReference type="Proteomes" id="UP001347796">
    <property type="component" value="Unassembled WGS sequence"/>
</dbReference>
<dbReference type="EMBL" id="JAZGQO010000015">
    <property type="protein sequence ID" value="KAK6168793.1"/>
    <property type="molecule type" value="Genomic_DNA"/>
</dbReference>
<evidence type="ECO:0000313" key="1">
    <source>
        <dbReference type="EMBL" id="KAK6168793.1"/>
    </source>
</evidence>
<reference evidence="1 2" key="1">
    <citation type="submission" date="2024-01" db="EMBL/GenBank/DDBJ databases">
        <title>The genome of the rayed Mediterranean limpet Patella caerulea (Linnaeus, 1758).</title>
        <authorList>
            <person name="Anh-Thu Weber A."/>
            <person name="Halstead-Nussloch G."/>
        </authorList>
    </citation>
    <scope>NUCLEOTIDE SEQUENCE [LARGE SCALE GENOMIC DNA]</scope>
    <source>
        <strain evidence="1">AATW-2023a</strain>
        <tissue evidence="1">Whole specimen</tissue>
    </source>
</reference>
<dbReference type="AlphaFoldDB" id="A0AAN8G9M9"/>
<accession>A0AAN8G9M9</accession>
<keyword evidence="2" id="KW-1185">Reference proteome</keyword>
<organism evidence="1 2">
    <name type="scientific">Patella caerulea</name>
    <name type="common">Rayed Mediterranean limpet</name>
    <dbReference type="NCBI Taxonomy" id="87958"/>
    <lineage>
        <taxon>Eukaryota</taxon>
        <taxon>Metazoa</taxon>
        <taxon>Spiralia</taxon>
        <taxon>Lophotrochozoa</taxon>
        <taxon>Mollusca</taxon>
        <taxon>Gastropoda</taxon>
        <taxon>Patellogastropoda</taxon>
        <taxon>Patelloidea</taxon>
        <taxon>Patellidae</taxon>
        <taxon>Patella</taxon>
    </lineage>
</organism>